<dbReference type="AlphaFoldDB" id="A0A6I9WAX1"/>
<accession>A0A6I9WAX1</accession>
<feature type="compositionally biased region" description="Polar residues" evidence="1">
    <location>
        <begin position="46"/>
        <end position="74"/>
    </location>
</feature>
<evidence type="ECO:0000313" key="3">
    <source>
        <dbReference type="Proteomes" id="UP000504615"/>
    </source>
</evidence>
<dbReference type="OrthoDB" id="7669618at2759"/>
<feature type="compositionally biased region" description="Basic and acidic residues" evidence="1">
    <location>
        <begin position="534"/>
        <end position="551"/>
    </location>
</feature>
<organism evidence="3 4">
    <name type="scientific">Pogonomyrmex barbatus</name>
    <name type="common">red harvester ant</name>
    <dbReference type="NCBI Taxonomy" id="144034"/>
    <lineage>
        <taxon>Eukaryota</taxon>
        <taxon>Metazoa</taxon>
        <taxon>Ecdysozoa</taxon>
        <taxon>Arthropoda</taxon>
        <taxon>Hexapoda</taxon>
        <taxon>Insecta</taxon>
        <taxon>Pterygota</taxon>
        <taxon>Neoptera</taxon>
        <taxon>Endopterygota</taxon>
        <taxon>Hymenoptera</taxon>
        <taxon>Apocrita</taxon>
        <taxon>Aculeata</taxon>
        <taxon>Formicoidea</taxon>
        <taxon>Formicidae</taxon>
        <taxon>Myrmicinae</taxon>
        <taxon>Pogonomyrmex</taxon>
    </lineage>
</organism>
<feature type="region of interest" description="Disordered" evidence="1">
    <location>
        <begin position="420"/>
        <end position="666"/>
    </location>
</feature>
<feature type="compositionally biased region" description="Basic and acidic residues" evidence="1">
    <location>
        <begin position="446"/>
        <end position="458"/>
    </location>
</feature>
<dbReference type="Proteomes" id="UP000504615">
    <property type="component" value="Unplaced"/>
</dbReference>
<feature type="compositionally biased region" description="Basic and acidic residues" evidence="1">
    <location>
        <begin position="700"/>
        <end position="719"/>
    </location>
</feature>
<feature type="region of interest" description="Disordered" evidence="1">
    <location>
        <begin position="40"/>
        <end position="104"/>
    </location>
</feature>
<dbReference type="GeneID" id="105428521"/>
<feature type="signal peptide" evidence="2">
    <location>
        <begin position="1"/>
        <end position="19"/>
    </location>
</feature>
<evidence type="ECO:0000256" key="1">
    <source>
        <dbReference type="SAM" id="MobiDB-lite"/>
    </source>
</evidence>
<evidence type="ECO:0000313" key="4">
    <source>
        <dbReference type="RefSeq" id="XP_011639193.1"/>
    </source>
</evidence>
<reference evidence="4" key="1">
    <citation type="submission" date="2025-08" db="UniProtKB">
        <authorList>
            <consortium name="RefSeq"/>
        </authorList>
    </citation>
    <scope>IDENTIFICATION</scope>
</reference>
<evidence type="ECO:0000256" key="2">
    <source>
        <dbReference type="SAM" id="SignalP"/>
    </source>
</evidence>
<keyword evidence="2" id="KW-0732">Signal</keyword>
<dbReference type="KEGG" id="pbar:105428521"/>
<protein>
    <submittedName>
        <fullName evidence="4">Uncharacterized protein LOC105428521</fullName>
    </submittedName>
</protein>
<keyword evidence="3" id="KW-1185">Reference proteome</keyword>
<feature type="compositionally biased region" description="Basic and acidic residues" evidence="1">
    <location>
        <begin position="467"/>
        <end position="483"/>
    </location>
</feature>
<gene>
    <name evidence="4" type="primary">LOC105428521</name>
</gene>
<feature type="region of interest" description="Disordered" evidence="1">
    <location>
        <begin position="241"/>
        <end position="260"/>
    </location>
</feature>
<dbReference type="RefSeq" id="XP_011639193.1">
    <property type="nucleotide sequence ID" value="XM_011640891.1"/>
</dbReference>
<name>A0A6I9WAX1_9HYME</name>
<feature type="compositionally biased region" description="Basic and acidic residues" evidence="1">
    <location>
        <begin position="562"/>
        <end position="631"/>
    </location>
</feature>
<feature type="compositionally biased region" description="Acidic residues" evidence="1">
    <location>
        <begin position="435"/>
        <end position="445"/>
    </location>
</feature>
<feature type="compositionally biased region" description="Acidic residues" evidence="1">
    <location>
        <begin position="524"/>
        <end position="533"/>
    </location>
</feature>
<feature type="region of interest" description="Disordered" evidence="1">
    <location>
        <begin position="687"/>
        <end position="765"/>
    </location>
</feature>
<proteinExistence type="predicted"/>
<sequence length="798" mass="90546">MIVNIILFTSAICFATSVATSTGISVTSATSAKSKRVIVDPDHNIHNNQEQSRGTQTTSKISLPQDINSRSSPRYGNAKATDPQRVSYSIPNRESDSHAYGSVPKRPLSYISSPVHQVESHRSNMLAPYFGVLNNPDAYKAVRSAEKPLDAPKSIVSQSLQKLQGTYSPNYNAFQDKPIELTGFSDFEYPSYSTINKLIAQAARQNDASSPTVQVPVYKMSYPLSKATDYAHIYAPSISTVSSVTPSSDKTTQSPKQNDEATVDVNGKKISVPIIQLQSNLDFSEVLPAFESQPFLLSANYPTESDVVFKFGGGPKFNAALQSKNVSPFSSPLSSFQGQVVPIQTINGNPQFPQYKGASIETYPVPTNVPKTQGNYESLYSQPQLHFGKEHNSNVQPLNVRPNTVPFVSTQDILNDVELVNKKNPEPHTPQLDADKDDDNDEDKEDEMRYKSPEKEYENSSEDDDVERQQGKYFKEPPTESDFKPSTFYPFKEYDERFGKHRTQTDDDDSEDKPYSRYKNYSSSDDEEEEDPSSEYRAEYTESSKPSHDSYEEKDEEEEEEESRKQERREEAKKDFYEMEPQRSKYYQKDFEQEFEDSYREELPKQEYVHVKEVPEIDSYIDSKPKQEKNNNRPRVNQRQLKEAKSQESRVSLKNHKIPKVSYKDSTAYGSDISVTKSLKVYEGFFGNRNPETGKYSKHAKPEKFLPIKKSPKEDDYSRSAKYYKYKSPKTGNKLSKDKNLHLYSRSSKNSPEETAARSNVRQLTDSSDRAAFYGPIIVSGQVHSLTDAEIFRDLTGI</sequence>
<feature type="chain" id="PRO_5027020015" evidence="2">
    <location>
        <begin position="20"/>
        <end position="798"/>
    </location>
</feature>
<feature type="compositionally biased region" description="Acidic residues" evidence="1">
    <location>
        <begin position="552"/>
        <end position="561"/>
    </location>
</feature>